<evidence type="ECO:0000256" key="7">
    <source>
        <dbReference type="SAM" id="MobiDB-lite"/>
    </source>
</evidence>
<dbReference type="InterPro" id="IPR002553">
    <property type="entry name" value="Clathrin/coatomer_adapt-like_N"/>
</dbReference>
<evidence type="ECO:0000256" key="6">
    <source>
        <dbReference type="PIRSR" id="PIRSR037091-1"/>
    </source>
</evidence>
<evidence type="ECO:0000256" key="1">
    <source>
        <dbReference type="ARBA" id="ARBA00004184"/>
    </source>
</evidence>
<keyword evidence="5" id="KW-0254">Endocytosis</keyword>
<feature type="domain" description="Clathrin/coatomer adaptor adaptin-like N-terminal" evidence="8">
    <location>
        <begin position="46"/>
        <end position="589"/>
    </location>
</feature>
<dbReference type="GO" id="GO:0035615">
    <property type="term" value="F:clathrin adaptor activity"/>
    <property type="evidence" value="ECO:0007669"/>
    <property type="project" value="InterPro"/>
</dbReference>
<dbReference type="GO" id="GO:0006886">
    <property type="term" value="P:intracellular protein transport"/>
    <property type="evidence" value="ECO:0007669"/>
    <property type="project" value="UniProtKB-UniRule"/>
</dbReference>
<organism evidence="9 10">
    <name type="scientific">Babesia divergens</name>
    <dbReference type="NCBI Taxonomy" id="32595"/>
    <lineage>
        <taxon>Eukaryota</taxon>
        <taxon>Sar</taxon>
        <taxon>Alveolata</taxon>
        <taxon>Apicomplexa</taxon>
        <taxon>Aconoidasida</taxon>
        <taxon>Piroplasmida</taxon>
        <taxon>Babesiidae</taxon>
        <taxon>Babesia</taxon>
    </lineage>
</organism>
<feature type="binding site" evidence="6">
    <location>
        <position position="48"/>
    </location>
    <ligand>
        <name>a 1,2-diacyl-sn-glycero-3-phospho-(1D-myo-inositol-3,4,5-trisphosphate)</name>
        <dbReference type="ChEBI" id="CHEBI:57836"/>
    </ligand>
</feature>
<dbReference type="Gene3D" id="2.60.40.1230">
    <property type="match status" value="1"/>
</dbReference>
<sequence>MAAQPVNGLVKFITSLKEIPSEAERDYHVREELAKVRCCFGRSSLSGYEKKKCILKLVYIHMIGYDVDLGHLEAVHLMASTSFQEKVAGYMACEVLLVDIEELRSLVINTVQADIHDASEHVQAIALNFIANSLSVELHEHMFNDLVTMLTVNPFESSMLRKKLYMCIMQLFRVNPKPFRLQEWKPKMADLLCKETDLGCLMALTNLMLAFVRLQKDGWDHCVAIILEVLLRLHSGSMQGKGYYTLQYPWLVVKLLTFLASIEPNPKACFMNTLMHVLERLLGRVCFIKVPMTRYNSYITDTQEQKTVWTLRMSIAHETVRVIGTWFDVMPSFSVHHLSEFLDKLLTSKSSHVHVNALEMVASALKNSSLHRMLKSKVPHFVGMLGSADTTVRCRAAEIVSQLCDDDNWELIVPELLSVVRESDITTQDLIVPTLLGVIERVVPRGSLYVESVFKVVQFTHKPTDLSDVCRILQSTSRPQQIKVVTKCISVLSGTLLNDALLRICATMLEYYCHTIERRVLGELAALLKRYFLLGTPTTQCVILTAVAKFAAYDNSLWASTELFLESHAAHCDVNVQSTACELLHMMLMGRSLFQSMMLENYESDSCHVLEFASSDISSRCTADGRDEDHHMRSHGRTTRHRDPTSDNSPGYNDSDSSRDSLLEELVLSNSPGVIFSDGTLSVWVEQAYRHHDAKLLVRICNIRDGKEAVRITRLSLRSPPHLEGLCHNRATGVLAPGESVGHKLSFILRSFGVALPQYSIDYTLGPSVGQPMNHRVVLRLPVSLNKFLTPLPVDAHNIGNLWDSLKDKELSGDVIWGSDVHHLSDIVMRCVSGHIVKVSLLVRVMQYFQISNKEAIICCSCKSADEDPAICLASFRARPKGYVSACRVKIHGSGKKYQ</sequence>
<feature type="region of interest" description="Disordered" evidence="7">
    <location>
        <begin position="620"/>
        <end position="658"/>
    </location>
</feature>
<dbReference type="InterPro" id="IPR017104">
    <property type="entry name" value="AP2_complex_asu"/>
</dbReference>
<dbReference type="GO" id="GO:0030122">
    <property type="term" value="C:AP-2 adaptor complex"/>
    <property type="evidence" value="ECO:0007669"/>
    <property type="project" value="InterPro"/>
</dbReference>
<evidence type="ECO:0000256" key="4">
    <source>
        <dbReference type="ARBA" id="ARBA00023136"/>
    </source>
</evidence>
<reference evidence="9" key="2">
    <citation type="submission" date="2021-05" db="EMBL/GenBank/DDBJ databases">
        <authorList>
            <person name="Pain A."/>
        </authorList>
    </citation>
    <scope>NUCLEOTIDE SEQUENCE</scope>
    <source>
        <strain evidence="9">1802A</strain>
    </source>
</reference>
<feature type="binding site" evidence="6">
    <location>
        <begin position="52"/>
        <end position="56"/>
    </location>
    <ligand>
        <name>a 1,2-diacyl-sn-glycero-3-phospho-(1D-myo-inositol-3,4,5-trisphosphate)</name>
        <dbReference type="ChEBI" id="CHEBI:57836"/>
    </ligand>
</feature>
<evidence type="ECO:0000313" key="9">
    <source>
        <dbReference type="EMBL" id="KAK1940217.1"/>
    </source>
</evidence>
<dbReference type="EMBL" id="JAHBMH010000003">
    <property type="protein sequence ID" value="KAK1940217.1"/>
    <property type="molecule type" value="Genomic_DNA"/>
</dbReference>
<proteinExistence type="inferred from homology"/>
<dbReference type="AlphaFoldDB" id="A0AAD9GKG8"/>
<comment type="subcellular location">
    <subcellularLocation>
        <location evidence="1">Endomembrane system</location>
        <topology evidence="1">Peripheral membrane protein</topology>
    </subcellularLocation>
    <subcellularLocation>
        <location evidence="5">Membrane</location>
        <location evidence="5">Coated pit</location>
    </subcellularLocation>
</comment>
<dbReference type="PANTHER" id="PTHR22780">
    <property type="entry name" value="ADAPTIN, ALPHA/GAMMA/EPSILON"/>
    <property type="match status" value="1"/>
</dbReference>
<dbReference type="Proteomes" id="UP001195914">
    <property type="component" value="Unassembled WGS sequence"/>
</dbReference>
<dbReference type="InterPro" id="IPR050840">
    <property type="entry name" value="Adaptor_Complx_Large_Subunit"/>
</dbReference>
<dbReference type="Pfam" id="PF01602">
    <property type="entry name" value="Adaptin_N"/>
    <property type="match status" value="1"/>
</dbReference>
<dbReference type="InterPro" id="IPR011989">
    <property type="entry name" value="ARM-like"/>
</dbReference>
<evidence type="ECO:0000256" key="5">
    <source>
        <dbReference type="PIRNR" id="PIRNR037091"/>
    </source>
</evidence>
<keyword evidence="4 5" id="KW-0472">Membrane</keyword>
<name>A0AAD9GKG8_BABDI</name>
<accession>A0AAD9GKG8</accession>
<dbReference type="InterPro" id="IPR013041">
    <property type="entry name" value="Clathrin_app_Ig-like_sf"/>
</dbReference>
<evidence type="ECO:0000259" key="8">
    <source>
        <dbReference type="Pfam" id="PF01602"/>
    </source>
</evidence>
<keyword evidence="2 5" id="KW-0813">Transport</keyword>
<dbReference type="SUPFAM" id="SSF48371">
    <property type="entry name" value="ARM repeat"/>
    <property type="match status" value="1"/>
</dbReference>
<gene>
    <name evidence="9" type="ORF">X943_000195</name>
</gene>
<evidence type="ECO:0000256" key="3">
    <source>
        <dbReference type="ARBA" id="ARBA00022927"/>
    </source>
</evidence>
<keyword evidence="3 5" id="KW-0653">Protein transport</keyword>
<reference evidence="9" key="1">
    <citation type="journal article" date="2014" name="Nucleic Acids Res.">
        <title>The evolutionary dynamics of variant antigen genes in Babesia reveal a history of genomic innovation underlying host-parasite interaction.</title>
        <authorList>
            <person name="Jackson A.P."/>
            <person name="Otto T.D."/>
            <person name="Darby A."/>
            <person name="Ramaprasad A."/>
            <person name="Xia D."/>
            <person name="Echaide I.E."/>
            <person name="Farber M."/>
            <person name="Gahlot S."/>
            <person name="Gamble J."/>
            <person name="Gupta D."/>
            <person name="Gupta Y."/>
            <person name="Jackson L."/>
            <person name="Malandrin L."/>
            <person name="Malas T.B."/>
            <person name="Moussa E."/>
            <person name="Nair M."/>
            <person name="Reid A.J."/>
            <person name="Sanders M."/>
            <person name="Sharma J."/>
            <person name="Tracey A."/>
            <person name="Quail M.A."/>
            <person name="Weir W."/>
            <person name="Wastling J.M."/>
            <person name="Hall N."/>
            <person name="Willadsen P."/>
            <person name="Lingelbach K."/>
            <person name="Shiels B."/>
            <person name="Tait A."/>
            <person name="Berriman M."/>
            <person name="Allred D.R."/>
            <person name="Pain A."/>
        </authorList>
    </citation>
    <scope>NUCLEOTIDE SEQUENCE</scope>
    <source>
        <strain evidence="9">1802A</strain>
    </source>
</reference>
<dbReference type="InterPro" id="IPR016024">
    <property type="entry name" value="ARM-type_fold"/>
</dbReference>
<comment type="similarity">
    <text evidence="5">Belongs to the adaptor complexes large subunit family.</text>
</comment>
<keyword evidence="5" id="KW-0168">Coated pit</keyword>
<evidence type="ECO:0000256" key="2">
    <source>
        <dbReference type="ARBA" id="ARBA00022448"/>
    </source>
</evidence>
<comment type="function">
    <text evidence="5">Adaptins are components of the adaptor complexes which link clathrin to receptors in coated vesicles. Clathrin-associated protein complexes are believed to interact with the cytoplasmic tails of membrane proteins, leading to their selection and concentration.</text>
</comment>
<dbReference type="GO" id="GO:0072583">
    <property type="term" value="P:clathrin-dependent endocytosis"/>
    <property type="evidence" value="ECO:0007669"/>
    <property type="project" value="InterPro"/>
</dbReference>
<dbReference type="SUPFAM" id="SSF49348">
    <property type="entry name" value="Clathrin adaptor appendage domain"/>
    <property type="match status" value="1"/>
</dbReference>
<protein>
    <recommendedName>
        <fullName evidence="5">AP-2 complex subunit alpha</fullName>
    </recommendedName>
</protein>
<evidence type="ECO:0000313" key="10">
    <source>
        <dbReference type="Proteomes" id="UP001195914"/>
    </source>
</evidence>
<dbReference type="Gene3D" id="1.25.10.10">
    <property type="entry name" value="Leucine-rich Repeat Variant"/>
    <property type="match status" value="1"/>
</dbReference>
<keyword evidence="10" id="KW-1185">Reference proteome</keyword>
<comment type="caution">
    <text evidence="9">The sequence shown here is derived from an EMBL/GenBank/DDBJ whole genome shotgun (WGS) entry which is preliminary data.</text>
</comment>
<dbReference type="PIRSF" id="PIRSF037091">
    <property type="entry name" value="AP2_complex_alpha"/>
    <property type="match status" value="1"/>
</dbReference>